<keyword evidence="12" id="KW-0175">Coiled coil</keyword>
<name>A0ABP0S442_9DINO</name>
<evidence type="ECO:0000256" key="3">
    <source>
        <dbReference type="ARBA" id="ARBA00022670"/>
    </source>
</evidence>
<feature type="coiled-coil region" evidence="12">
    <location>
        <begin position="329"/>
        <end position="356"/>
    </location>
</feature>
<comment type="catalytic activity">
    <reaction evidence="1">
        <text>Thiol-dependent hydrolysis of ester, thioester, amide, peptide and isopeptide bonds formed by the C-terminal Gly of ubiquitin (a 76-residue protein attached to proteins as an intracellular targeting signal).</text>
        <dbReference type="EC" id="3.4.19.12"/>
    </reaction>
</comment>
<feature type="region of interest" description="Disordered" evidence="13">
    <location>
        <begin position="3506"/>
        <end position="3533"/>
    </location>
</feature>
<keyword evidence="6" id="KW-0833">Ubl conjugation pathway</keyword>
<dbReference type="Gene3D" id="1.10.8.10">
    <property type="entry name" value="DNA helicase RuvA subunit, C-terminal domain"/>
    <property type="match status" value="1"/>
</dbReference>
<feature type="domain" description="RanBP2-type" evidence="15">
    <location>
        <begin position="3910"/>
        <end position="3934"/>
    </location>
</feature>
<feature type="compositionally biased region" description="Gly residues" evidence="13">
    <location>
        <begin position="1355"/>
        <end position="1364"/>
    </location>
</feature>
<dbReference type="SMART" id="SM00054">
    <property type="entry name" value="EFh"/>
    <property type="match status" value="1"/>
</dbReference>
<evidence type="ECO:0000256" key="12">
    <source>
        <dbReference type="SAM" id="Coils"/>
    </source>
</evidence>
<evidence type="ECO:0000256" key="7">
    <source>
        <dbReference type="ARBA" id="ARBA00022801"/>
    </source>
</evidence>
<reference evidence="17 18" key="1">
    <citation type="submission" date="2024-02" db="EMBL/GenBank/DDBJ databases">
        <authorList>
            <person name="Chen Y."/>
            <person name="Shah S."/>
            <person name="Dougan E. K."/>
            <person name="Thang M."/>
            <person name="Chan C."/>
        </authorList>
    </citation>
    <scope>NUCLEOTIDE SEQUENCE [LARGE SCALE GENOMIC DNA]</scope>
</reference>
<dbReference type="InterPro" id="IPR027417">
    <property type="entry name" value="P-loop_NTPase"/>
</dbReference>
<dbReference type="PROSITE" id="PS01358">
    <property type="entry name" value="ZF_RANBP2_1"/>
    <property type="match status" value="1"/>
</dbReference>
<accession>A0ABP0S442</accession>
<evidence type="ECO:0000256" key="1">
    <source>
        <dbReference type="ARBA" id="ARBA00000707"/>
    </source>
</evidence>
<dbReference type="SUPFAM" id="SSF46934">
    <property type="entry name" value="UBA-like"/>
    <property type="match status" value="1"/>
</dbReference>
<evidence type="ECO:0000256" key="5">
    <source>
        <dbReference type="ARBA" id="ARBA00022771"/>
    </source>
</evidence>
<dbReference type="InterPro" id="IPR011992">
    <property type="entry name" value="EF-hand-dom_pair"/>
</dbReference>
<dbReference type="InterPro" id="IPR009060">
    <property type="entry name" value="UBA-like_sf"/>
</dbReference>
<feature type="domain" description="EF-hand" evidence="16">
    <location>
        <begin position="3822"/>
        <end position="3857"/>
    </location>
</feature>
<keyword evidence="9" id="KW-0862">Zinc</keyword>
<feature type="region of interest" description="Disordered" evidence="13">
    <location>
        <begin position="1344"/>
        <end position="1374"/>
    </location>
</feature>
<keyword evidence="8" id="KW-0788">Thiol protease</keyword>
<evidence type="ECO:0000256" key="6">
    <source>
        <dbReference type="ARBA" id="ARBA00022786"/>
    </source>
</evidence>
<evidence type="ECO:0000256" key="13">
    <source>
        <dbReference type="SAM" id="MobiDB-lite"/>
    </source>
</evidence>
<keyword evidence="4" id="KW-0479">Metal-binding</keyword>
<keyword evidence="18" id="KW-1185">Reference proteome</keyword>
<dbReference type="InterPro" id="IPR001876">
    <property type="entry name" value="Znf_RanBP2"/>
</dbReference>
<evidence type="ECO:0000259" key="14">
    <source>
        <dbReference type="PROSITE" id="PS50030"/>
    </source>
</evidence>
<dbReference type="Pfam" id="PF12340">
    <property type="entry name" value="DUF3638"/>
    <property type="match status" value="1"/>
</dbReference>
<dbReference type="Pfam" id="PF12359">
    <property type="entry name" value="DUF3645"/>
    <property type="match status" value="1"/>
</dbReference>
<evidence type="ECO:0000256" key="4">
    <source>
        <dbReference type="ARBA" id="ARBA00022723"/>
    </source>
</evidence>
<dbReference type="InterPro" id="IPR018247">
    <property type="entry name" value="EF_Hand_1_Ca_BS"/>
</dbReference>
<evidence type="ECO:0000256" key="8">
    <source>
        <dbReference type="ARBA" id="ARBA00022807"/>
    </source>
</evidence>
<dbReference type="PROSITE" id="PS50222">
    <property type="entry name" value="EF_HAND_2"/>
    <property type="match status" value="1"/>
</dbReference>
<dbReference type="PANTHER" id="PTHR13367:SF28">
    <property type="entry name" value="UBIQUITIN THIOESTERASE ZRANB1"/>
    <property type="match status" value="1"/>
</dbReference>
<keyword evidence="3" id="KW-0645">Protease</keyword>
<organism evidence="17 18">
    <name type="scientific">Durusdinium trenchii</name>
    <dbReference type="NCBI Taxonomy" id="1381693"/>
    <lineage>
        <taxon>Eukaryota</taxon>
        <taxon>Sar</taxon>
        <taxon>Alveolata</taxon>
        <taxon>Dinophyceae</taxon>
        <taxon>Suessiales</taxon>
        <taxon>Symbiodiniaceae</taxon>
        <taxon>Durusdinium</taxon>
    </lineage>
</organism>
<comment type="caution">
    <text evidence="17">The sequence shown here is derived from an EMBL/GenBank/DDBJ whole genome shotgun (WGS) entry which is preliminary data.</text>
</comment>
<dbReference type="InterPro" id="IPR022105">
    <property type="entry name" value="DUF3645"/>
</dbReference>
<evidence type="ECO:0000313" key="17">
    <source>
        <dbReference type="EMBL" id="CAK9107070.1"/>
    </source>
</evidence>
<evidence type="ECO:0000256" key="11">
    <source>
        <dbReference type="PROSITE-ProRule" id="PRU00322"/>
    </source>
</evidence>
<dbReference type="SUPFAM" id="SSF47473">
    <property type="entry name" value="EF-hand"/>
    <property type="match status" value="1"/>
</dbReference>
<dbReference type="EMBL" id="CAXAMM010042845">
    <property type="protein sequence ID" value="CAK9107070.1"/>
    <property type="molecule type" value="Genomic_DNA"/>
</dbReference>
<dbReference type="PANTHER" id="PTHR13367">
    <property type="entry name" value="UBIQUITIN THIOESTERASE"/>
    <property type="match status" value="1"/>
</dbReference>
<dbReference type="Gene3D" id="4.10.1060.10">
    <property type="entry name" value="Zinc finger, RanBP2-type"/>
    <property type="match status" value="1"/>
</dbReference>
<evidence type="ECO:0000313" key="18">
    <source>
        <dbReference type="Proteomes" id="UP001642464"/>
    </source>
</evidence>
<dbReference type="InterPro" id="IPR051346">
    <property type="entry name" value="OTU_Deubiquitinase"/>
</dbReference>
<feature type="compositionally biased region" description="Polar residues" evidence="13">
    <location>
        <begin position="1303"/>
        <end position="1313"/>
    </location>
</feature>
<dbReference type="Proteomes" id="UP001642464">
    <property type="component" value="Unassembled WGS sequence"/>
</dbReference>
<dbReference type="InterPro" id="IPR002048">
    <property type="entry name" value="EF_hand_dom"/>
</dbReference>
<gene>
    <name evidence="17" type="ORF">SCF082_LOCUS49856</name>
</gene>
<dbReference type="PROSITE" id="PS50030">
    <property type="entry name" value="UBA"/>
    <property type="match status" value="1"/>
</dbReference>
<feature type="compositionally biased region" description="Acidic residues" evidence="13">
    <location>
        <begin position="3506"/>
        <end position="3523"/>
    </location>
</feature>
<dbReference type="SMART" id="SM00165">
    <property type="entry name" value="UBA"/>
    <property type="match status" value="1"/>
</dbReference>
<feature type="compositionally biased region" description="Low complexity" evidence="13">
    <location>
        <begin position="1344"/>
        <end position="1354"/>
    </location>
</feature>
<dbReference type="SUPFAM" id="SSF52540">
    <property type="entry name" value="P-loop containing nucleoside triphosphate hydrolases"/>
    <property type="match status" value="1"/>
</dbReference>
<feature type="domain" description="UBA" evidence="14">
    <location>
        <begin position="1662"/>
        <end position="1702"/>
    </location>
</feature>
<dbReference type="InterPro" id="IPR022099">
    <property type="entry name" value="DUF3638"/>
</dbReference>
<feature type="coiled-coil region" evidence="12">
    <location>
        <begin position="1815"/>
        <end position="1846"/>
    </location>
</feature>
<keyword evidence="7" id="KW-0378">Hydrolase</keyword>
<evidence type="ECO:0000259" key="15">
    <source>
        <dbReference type="PROSITE" id="PS50199"/>
    </source>
</evidence>
<keyword evidence="10" id="KW-0106">Calcium</keyword>
<dbReference type="PROSITE" id="PS50199">
    <property type="entry name" value="ZF_RANBP2_2"/>
    <property type="match status" value="1"/>
</dbReference>
<dbReference type="EC" id="3.4.19.12" evidence="2"/>
<dbReference type="PROSITE" id="PS00018">
    <property type="entry name" value="EF_HAND_1"/>
    <property type="match status" value="1"/>
</dbReference>
<feature type="region of interest" description="Disordered" evidence="13">
    <location>
        <begin position="1284"/>
        <end position="1313"/>
    </location>
</feature>
<evidence type="ECO:0000256" key="10">
    <source>
        <dbReference type="ARBA" id="ARBA00022837"/>
    </source>
</evidence>
<evidence type="ECO:0000256" key="2">
    <source>
        <dbReference type="ARBA" id="ARBA00012759"/>
    </source>
</evidence>
<keyword evidence="5 11" id="KW-0863">Zinc-finger</keyword>
<protein>
    <recommendedName>
        <fullName evidence="2">ubiquitinyl hydrolase 1</fullName>
        <ecNumber evidence="2">3.4.19.12</ecNumber>
    </recommendedName>
</protein>
<dbReference type="SMART" id="SM00547">
    <property type="entry name" value="ZnF_RBZ"/>
    <property type="match status" value="3"/>
</dbReference>
<dbReference type="Pfam" id="PF00641">
    <property type="entry name" value="Zn_ribbon_RanBP"/>
    <property type="match status" value="1"/>
</dbReference>
<proteinExistence type="predicted"/>
<evidence type="ECO:0000256" key="9">
    <source>
        <dbReference type="ARBA" id="ARBA00022833"/>
    </source>
</evidence>
<sequence length="3983" mass="448348">MAAAAGQQQQQKRPNIWETGPFCALLADPFVENNGQVPSGGLNTASAVLELLIHESPRLERWKTSPLPQKLAELRELASVEIDDADKCSKFVGVLLEKFRNLAAGDVMFVPGGWLGSTTRAFLVYVVEKLGTGNFKMVVCNAGAGLNYHPSKVADEDPVKIKYQTCLEINDVDSSRFMDSAFWTAAMVQWVKPSEFHRVEVLYDVLFPWLSGDPTMSRTLQTAIDAAAGPDGDERVEWRTAQRSGSSSSWRNLMEAVRFFAMRHYGCTRAEMKEFKTLLKVEILAMALQDLGADDRDAPDADQRTLIRLGCRTAAHAVLKLHGVDARRMGQVNQLIRNVEDQLEQAEAKEKAEEMAQRGEVEDQRPSEEQVYPQAFKATDLLQDDSPFAGIRLNEQDVERYAGLAKDPRTAHVSDILQVPVSRVSTVEQAAAVLVRCEQVCGELNERCKDGSSFSSRIALQLQVAELVRSVFTEVLPVPQPPGTPCIWKEFPTLELQQTCMRLVHKLTLVYANAWQSFDAPTRGFDSERSVVSLTLLAVFDCILRHDRFGLEISAILNEDGGFCVSTTVCVANLTLYRLASTMEVHLPTLAFARSQCMDYFERLQQQCKFTDLFTFRMPTDKIEIKKYGTSVLFLRKLMERYGYELVPRTNPNPPPEIEALMEWMTSPSSQLAQEHPEFGLLRDMACLYKFMATMESRESELQRQRIAPSEYVSWGLSFEDHSMESSTFHTRRSVFGNGLRWEVLNYRGLDLDTADVQVTAFGDRKIFFGEGLVVHSPADISAILNHSGDHRPTEDDILHSDALPNFGDTLSRQESEMLLSYLTVPYLRIPLVLAFFATGDRVTYLFNHELQGLLRAALFDASDWVPNAEEDAIATVPASSPLFQSSLQEVMSPTQGGGGGHRRKVVLGTADGLLLNELRHAPESTLRPLMKMLRSLNDLAEASVYSPDAALSLYLIELAVDVQSFFSFVSVGEAREQEMRTFITGTCRSILKNWLREAIEENDIETSCMVHSYLALVWTNLGTQDLDAENVSELLGSICFVRNWHGFGLGEPSALLGYGSSSDSEDPPEQRLVRFMQAHGVDTGRIAKGSLQKYIGHDRPLYLRIGAKTVRVPTLADDTEGAKKRLLANVPEQKLFNMLQRQRHRLVAFLSGLEANSGSVLSHILTKVVRIALDTKGVTLSMSDDDALAAASDADGNWTTEARGKFLSPDREMTLDVQGAQIMWRNDELKPLPDSMTHFNDFHAIFGKRQLHCGVVANQQHRNWVHVVGTKYDLLLWDEPQDNDQGIEAPKDVTDPADAAGTTGSSGNNPDGTWTCAACTFRNPSTAADATCQVCGSSRAQQLQQARQQRRQQGAGGGGGPGGDQQQEEEDTSPKRIEHLGKLYDRVLNPFDEDNIKGFAENEEEQWVLALILPPLQTHYKDKMPYRLLMPHEKVSDDATTVTLMGCVKTEHEVERETPQRRTFNARPTVEKITTSTWKEFVVYKERRVVHVFNLVSHGRKMYRQLVFSSNARYGFHGLQPSSAMFGACGDLKAILTLEQSLIVTRNQSGFVETFVPSRLLFGVIPSGLLEAYQFWHGADGVLRGEPLDAESMWFGSKSIEVLPDRTILQKPFDKRKSLGVASSVLAGRAAATQRRLLVGGADVAVQGGAAGSAAPAEEREFDQGLIMDLCALGFSPAAARLALSKTEGNSAFAAEWLLDPANMGQIAGADDLVVENRKYRVIHHGTVRVRSQPTQADDSGFISNQTATLGFGQVVQVVQRSGNWVRIVNDRAPTKEAWVLAFHPEHGDILEPLGEDGDEEDDDRDEETSALVAVAAEKAAQAVRAEIEAKKEAAARAKALEEKEEDSRKGTLKLINLLDKPKKGDPLFRLLTVLSNVEDLSHILAWADPDSSELVEIEMPRLKLRVQPRNNRLHLTDQTGWFVCEHNERFRKLLDAHSLLLMNEHKELQFLVPNHTASRPQLKGKPFSTLILCDRGSFAWLQTLDTRYFLYKIHTSMTFLISQELSASIYLVHLKLLQREYKQVFQLAPTCTVDVPFAPDEGFIWNQLEESLDDMHPDAHACRLKLSLAIMYAREHIRPPWEVHAEYDRYLAKLPRVSAYCRLTAEEEFKICRMTSQGTPLIKNRLAGLSVAEGQAIELGAPAPRVGGAPWNKVHSQSLDYYDSHGTTLKRVHFRPQVGESGSFDGFMTELLFDDQVVMDEESGVNRQLGFAFLYQLITTPGDVPNANTTPHALGDLLTRYLHLKLSRWGRESVAEGEVEASNSRHMAQLAALLQVPERPWPPLPTDASSMQQMRDGINLYTDQGRQSQVKLWLDMIDIEFQEVWPSIAAENDPSVRFLPAFKLRDFPNGIHHPILPARIVDTSCDVRRPDGANPEIQEIMRRPLGFLWSKFITTIKSENDPPSEKLPFNLYKHAAAQTSVAKDILKRLEADVKGYAKAFKSQSEPVLVDEGDEALDALIAALEDVQLEDAVVVRDAIAQLEMEANELDDPEFRFALHNTAQHRDRIDFALLTQAILSSEGYMDLTAINPTLSPQVVESLLLRVVPILVRTNRISHANRTVVLTKSLKSALKSDSPGAGFRARQIANSLATSLATERHYVERDASFDPRFLVFEYVFDILLRERQVEIVRSFADDVRFGRSHVQQMIMGAGKTTVVAPLLTLLLADGDTLVTQVMPTSLLEQTRHIMRSRFAAIITKRVFTLEFDRSIADSADAAKAVFDKLDEARQSRSVVVASPDAVKSLFLKFVEHIHSLESVDPDVLNPTSSIRQNKEIIQLRDTMQSRSDMADCIVPIFDMWKEGVLIMDEVDVLLHPLRSELNFPIGLKDPIDLSGFRWDLPIHILSALFAETKLEVSDAEESELLVQIDAKVEEGYREHSLQRNPHLVLLDDNFYRTQLMDLAARWAATWVRRNTHGLPDANALVEYMVVEDLHASKLVKTEFGDRSGDNMKILNLARDWIRILLPHVLAKIDRVSFGILSPIDLANIDQKRTPMSRKLMAVPFVGKDVPSRSSEFAHPDVVIGLTVLGYRYEGLRQTDIRTIVTQLKADFSRQVGPRDQRPATKLFREWLEHASKEDDDQLPVLPLPLFQVNDPKQLQRLYQLLRKEDRVIRYYLRQHVFPACMNFQSIKISACGHELGSNMLFTKRIGFSGTPSNLLPNDLGECLYEPGSDGKIMHVLSSDQVVSLQRKEEWTAKSLLRDVATSTPPIHALIDTGALITGMDNEQVARYLLEFLPTSRFEGVVYLDRADRKMFLQRSSGKSLHLSQCGVDPSRRFTFYDQVHTTGMDIKQSPDARAVVTIGKDMTFRDYAQGSFRMRGIGQGQTVQIYLIPEVEQLIKNELYDVHNNSNVQVKSLDVPAWLLVNSMRMEAIQYSMLSLQELFNAWRKEALKGLLDDTRQHAPNYPGAPDPKPNTERLRRFTDFGDTAQKWMRQCIALFREPVGFTMPEQLPTPQPFHDKVKGLIKENQHFAKSREVKKLVKSIAERVKYTKDLTREDLEAEIVNENEQEQQQQQEEEAEEEQEKVSRYTRDDEQANPWKIAHLNAEPSCEIGEEPFYRMSSFAVRESQPKLSFPPNLLLSDNWFRPRWIGLGDRRLKNVMVVLEWNPKSFATQLSRLIPLLHQHLVSEEGMDANAAAVRALAVSTNPQTDADFAVRARVADRITVSPGADKENPKFFVAIALAEAETLRRVLHTRQAKLTSDFALLSIEDGSCIDATSTFENKETPDKQLSLSCLRFVNCDMHYSGAELELLEESFRDSPIQDRVHFFEDCLRLRRREKYLWGDTPLAKLFTEKSEWHLLDARAKLQQMSISLVQTLKSKKTKIDILAMFSHVDSDNDGNLTPAEMQRFLEDLRLGFSPADIALVVDLIKPDGLELVSWEHFIEAFNIPDDVLARSMQSDDWDMDLEREKGRWQCSNCTYINFASDVACEVCGYGWSGMLHVPSDKWMCDPAYGGCTYFNPENNFYCEVCNKSKPSLQNVRF</sequence>
<dbReference type="InterPro" id="IPR015940">
    <property type="entry name" value="UBA"/>
</dbReference>
<evidence type="ECO:0000259" key="16">
    <source>
        <dbReference type="PROSITE" id="PS50222"/>
    </source>
</evidence>
<dbReference type="Gene3D" id="1.10.238.10">
    <property type="entry name" value="EF-hand"/>
    <property type="match status" value="1"/>
</dbReference>
<feature type="compositionally biased region" description="Basic and acidic residues" evidence="13">
    <location>
        <begin position="3524"/>
        <end position="3533"/>
    </location>
</feature>